<feature type="domain" description="N-acetyltransferase" evidence="3">
    <location>
        <begin position="6"/>
        <end position="206"/>
    </location>
</feature>
<accession>A0A6M1L8S0</accession>
<dbReference type="CDD" id="cd04301">
    <property type="entry name" value="NAT_SF"/>
    <property type="match status" value="1"/>
</dbReference>
<dbReference type="SUPFAM" id="SSF55729">
    <property type="entry name" value="Acyl-CoA N-acyltransferases (Nat)"/>
    <property type="match status" value="2"/>
</dbReference>
<name>A0A6M1L8S0_9ACTN</name>
<evidence type="ECO:0000259" key="3">
    <source>
        <dbReference type="PROSITE" id="PS51186"/>
    </source>
</evidence>
<dbReference type="GO" id="GO:0016747">
    <property type="term" value="F:acyltransferase activity, transferring groups other than amino-acyl groups"/>
    <property type="evidence" value="ECO:0007669"/>
    <property type="project" value="InterPro"/>
</dbReference>
<keyword evidence="5" id="KW-1185">Reference proteome</keyword>
<dbReference type="EMBL" id="SAIY01000006">
    <property type="protein sequence ID" value="NGM14664.1"/>
    <property type="molecule type" value="Genomic_DNA"/>
</dbReference>
<comment type="caution">
    <text evidence="4">The sequence shown here is derived from an EMBL/GenBank/DDBJ whole genome shotgun (WGS) entry which is preliminary data.</text>
</comment>
<dbReference type="PROSITE" id="PS51186">
    <property type="entry name" value="GNAT"/>
    <property type="match status" value="1"/>
</dbReference>
<dbReference type="InterPro" id="IPR000182">
    <property type="entry name" value="GNAT_dom"/>
</dbReference>
<evidence type="ECO:0000313" key="5">
    <source>
        <dbReference type="Proteomes" id="UP000478148"/>
    </source>
</evidence>
<organism evidence="4 5">
    <name type="scientific">Verrucosispora sioxanthis</name>
    <dbReference type="NCBI Taxonomy" id="2499994"/>
    <lineage>
        <taxon>Bacteria</taxon>
        <taxon>Bacillati</taxon>
        <taxon>Actinomycetota</taxon>
        <taxon>Actinomycetes</taxon>
        <taxon>Micromonosporales</taxon>
        <taxon>Micromonosporaceae</taxon>
        <taxon>Micromonospora</taxon>
    </lineage>
</organism>
<keyword evidence="2" id="KW-0012">Acyltransferase</keyword>
<dbReference type="PANTHER" id="PTHR43877">
    <property type="entry name" value="AMINOALKYLPHOSPHONATE N-ACETYLTRANSFERASE-RELATED-RELATED"/>
    <property type="match status" value="1"/>
</dbReference>
<evidence type="ECO:0000313" key="4">
    <source>
        <dbReference type="EMBL" id="NGM14664.1"/>
    </source>
</evidence>
<dbReference type="Pfam" id="PF00583">
    <property type="entry name" value="Acetyltransf_1"/>
    <property type="match status" value="1"/>
</dbReference>
<dbReference type="InterPro" id="IPR016181">
    <property type="entry name" value="Acyl_CoA_acyltransferase"/>
</dbReference>
<proteinExistence type="predicted"/>
<dbReference type="RefSeq" id="WP_164448548.1">
    <property type="nucleotide sequence ID" value="NZ_SAIY01000006.1"/>
</dbReference>
<reference evidence="4 5" key="1">
    <citation type="submission" date="2020-02" db="EMBL/GenBank/DDBJ databases">
        <title>Draft Genome Sequence of Verrucosispora sp. Strain CWR15, Isolated from Gulf of Mexico Sponge.</title>
        <authorList>
            <person name="Kennedy S.J."/>
            <person name="Cella E."/>
            <person name="Azarian T."/>
            <person name="Baker B.J."/>
            <person name="Shaw L.N."/>
        </authorList>
    </citation>
    <scope>NUCLEOTIDE SEQUENCE [LARGE SCALE GENOMIC DNA]</scope>
    <source>
        <strain evidence="4 5">CWR15</strain>
    </source>
</reference>
<keyword evidence="1 4" id="KW-0808">Transferase</keyword>
<evidence type="ECO:0000256" key="1">
    <source>
        <dbReference type="ARBA" id="ARBA00022679"/>
    </source>
</evidence>
<evidence type="ECO:0000256" key="2">
    <source>
        <dbReference type="ARBA" id="ARBA00023315"/>
    </source>
</evidence>
<protein>
    <submittedName>
        <fullName evidence="4">GNAT family N-acetyltransferase</fullName>
    </submittedName>
</protein>
<dbReference type="AlphaFoldDB" id="A0A6M1L8S0"/>
<sequence length="339" mass="37674">MTITITSVEAADEAAVEQAYQISAAQVAADEPDFPAPCRQRFAALLRHPMPGYETIMLLARIDGTPAGFLRLDLPQLDNTENASVELIVHPAQRRRGVGRTLAEHGLGLLRERGRRRVSAMSRAELAGETGRRSPGNAFAAAIGAVDALTDVRRRLTVADLDQARLDALLADARRRAVGYEVLRWRGRTPDDLAADVAYLDGRLLADAPMGDLAWEPERVDAERLRGTELALDARGRRRYHVGVRHEASGRLVAWTLLDVGASADWHSFQQITIVDPEHRGHRLGLLSKIENLRHLLAHEPAVRVIDTFNAASNDHMITINEQLGFRVRDRWSNWQLDV</sequence>
<dbReference type="Gene3D" id="3.40.630.30">
    <property type="match status" value="1"/>
</dbReference>
<dbReference type="InterPro" id="IPR050832">
    <property type="entry name" value="Bact_Acetyltransf"/>
</dbReference>
<dbReference type="Proteomes" id="UP000478148">
    <property type="component" value="Unassembled WGS sequence"/>
</dbReference>
<gene>
    <name evidence="4" type="ORF">ENC19_19380</name>
</gene>